<protein>
    <submittedName>
        <fullName evidence="1">Uncharacterized protein</fullName>
    </submittedName>
</protein>
<name>A0AAN9MXB1_CANGL</name>
<proteinExistence type="predicted"/>
<organism evidence="1 2">
    <name type="scientific">Canavalia gladiata</name>
    <name type="common">Sword bean</name>
    <name type="synonym">Dolichos gladiatus</name>
    <dbReference type="NCBI Taxonomy" id="3824"/>
    <lineage>
        <taxon>Eukaryota</taxon>
        <taxon>Viridiplantae</taxon>
        <taxon>Streptophyta</taxon>
        <taxon>Embryophyta</taxon>
        <taxon>Tracheophyta</taxon>
        <taxon>Spermatophyta</taxon>
        <taxon>Magnoliopsida</taxon>
        <taxon>eudicotyledons</taxon>
        <taxon>Gunneridae</taxon>
        <taxon>Pentapetalae</taxon>
        <taxon>rosids</taxon>
        <taxon>fabids</taxon>
        <taxon>Fabales</taxon>
        <taxon>Fabaceae</taxon>
        <taxon>Papilionoideae</taxon>
        <taxon>50 kb inversion clade</taxon>
        <taxon>NPAAA clade</taxon>
        <taxon>indigoferoid/millettioid clade</taxon>
        <taxon>Phaseoleae</taxon>
        <taxon>Canavalia</taxon>
    </lineage>
</organism>
<accession>A0AAN9MXB1</accession>
<evidence type="ECO:0000313" key="1">
    <source>
        <dbReference type="EMBL" id="KAK7362311.1"/>
    </source>
</evidence>
<sequence length="167" mass="19040">MGHFCSQRLAQNAYMGPVLLSRKIQNRFLQTFTALQGFSATSFLYSIKAEPARLTKVTLMLTSPFFEQPREQAMDVSVIEFGHSSPLSYTLHDVKMTHATVTLWTQIWNETIFSSFRHLIHGSELALIKLFASLLKCSYSSHPCNSWSYVSQLLKELLKETIFPATK</sequence>
<keyword evidence="2" id="KW-1185">Reference proteome</keyword>
<gene>
    <name evidence="1" type="ORF">VNO77_04421</name>
</gene>
<reference evidence="1 2" key="1">
    <citation type="submission" date="2024-01" db="EMBL/GenBank/DDBJ databases">
        <title>The genomes of 5 underutilized Papilionoideae crops provide insights into root nodulation and disease resistanc.</title>
        <authorList>
            <person name="Jiang F."/>
        </authorList>
    </citation>
    <scope>NUCLEOTIDE SEQUENCE [LARGE SCALE GENOMIC DNA]</scope>
    <source>
        <strain evidence="1">LVBAO_FW01</strain>
        <tissue evidence="1">Leaves</tissue>
    </source>
</reference>
<dbReference type="Proteomes" id="UP001367508">
    <property type="component" value="Unassembled WGS sequence"/>
</dbReference>
<dbReference type="EMBL" id="JAYMYQ010000001">
    <property type="protein sequence ID" value="KAK7362311.1"/>
    <property type="molecule type" value="Genomic_DNA"/>
</dbReference>
<comment type="caution">
    <text evidence="1">The sequence shown here is derived from an EMBL/GenBank/DDBJ whole genome shotgun (WGS) entry which is preliminary data.</text>
</comment>
<dbReference type="AlphaFoldDB" id="A0AAN9MXB1"/>
<evidence type="ECO:0000313" key="2">
    <source>
        <dbReference type="Proteomes" id="UP001367508"/>
    </source>
</evidence>